<dbReference type="Pfam" id="PF13171">
    <property type="entry name" value="DUF4004"/>
    <property type="match status" value="1"/>
</dbReference>
<dbReference type="RefSeq" id="WP_092268333.1">
    <property type="nucleotide sequence ID" value="NZ_BJOE01000027.1"/>
</dbReference>
<dbReference type="AlphaFoldDB" id="A0A1I3UVV8"/>
<dbReference type="Proteomes" id="UP000198915">
    <property type="component" value="Unassembled WGS sequence"/>
</dbReference>
<sequence>MDRDYISKKELLELTGISYGQLYRWKRKNLIPEDWFIRRSTFTGQETFFPKEKIMARIDKIIHMKDDLSLDELADMFSPNLTGSMLKPEELIAQNIVSKATVDLFTQHFGSAESYPFQHFLYAYIVERLLVMGEMSLEEGKGLLQVLESHYPKFQGKPCELIFIRKMGISAFALASNASELYFDQSVKVVSRLNVSSCLEELKTKLKY</sequence>
<keyword evidence="2" id="KW-1185">Reference proteome</keyword>
<dbReference type="STRING" id="1884381.SAMN05518846_106126"/>
<protein>
    <recommendedName>
        <fullName evidence="3">DUF4004 domain-containing protein</fullName>
    </recommendedName>
</protein>
<evidence type="ECO:0008006" key="3">
    <source>
        <dbReference type="Google" id="ProtNLM"/>
    </source>
</evidence>
<dbReference type="EMBL" id="FORT01000006">
    <property type="protein sequence ID" value="SFJ86873.1"/>
    <property type="molecule type" value="Genomic_DNA"/>
</dbReference>
<proteinExistence type="predicted"/>
<gene>
    <name evidence="1" type="ORF">SAMN05518846_106126</name>
</gene>
<evidence type="ECO:0000313" key="1">
    <source>
        <dbReference type="EMBL" id="SFJ86873.1"/>
    </source>
</evidence>
<reference evidence="2" key="1">
    <citation type="submission" date="2016-10" db="EMBL/GenBank/DDBJ databases">
        <authorList>
            <person name="Varghese N."/>
            <person name="Submissions S."/>
        </authorList>
    </citation>
    <scope>NUCLEOTIDE SEQUENCE [LARGE SCALE GENOMIC DNA]</scope>
    <source>
        <strain evidence="2">OK042</strain>
    </source>
</reference>
<organism evidence="1 2">
    <name type="scientific">Brevibacillus centrosporus</name>
    <dbReference type="NCBI Taxonomy" id="54910"/>
    <lineage>
        <taxon>Bacteria</taxon>
        <taxon>Bacillati</taxon>
        <taxon>Bacillota</taxon>
        <taxon>Bacilli</taxon>
        <taxon>Bacillales</taxon>
        <taxon>Paenibacillaceae</taxon>
        <taxon>Brevibacillus</taxon>
    </lineage>
</organism>
<name>A0A1I3UVV8_9BACL</name>
<accession>A0A1I3UVV8</accession>
<dbReference type="InterPro" id="IPR025063">
    <property type="entry name" value="DUF4004"/>
</dbReference>
<evidence type="ECO:0000313" key="2">
    <source>
        <dbReference type="Proteomes" id="UP000198915"/>
    </source>
</evidence>